<dbReference type="AlphaFoldDB" id="A0AAE1LIT6"/>
<dbReference type="SUPFAM" id="SSF53474">
    <property type="entry name" value="alpha/beta-Hydrolases"/>
    <property type="match status" value="1"/>
</dbReference>
<sequence>MLKLQIKRMKILQKSLVLLSQLSILRGFRVISAEMSCSATKKFPSSIRKFGYAFNSDGKLCQLDPISGDLTDKPFEFNVSPDPTYNQKRYEALGELITPYVYELLINDLNLKKLEVPEGQTPSSFIFASEDALSNPDKLIVLIHGSGVVRAGQWARSLIINDNIQSGTQIPYIEQAMANGYGILVLNTNDNTRVIDGKVVPIKESSNALEHASWVWKNYVMKATAKKIAVVAHSYGGVCAVELANSFFEDFSARVFAIALTDSVHSMKFRHLRPEVQKYLYKVGRNWVSSAEPLDKILEDDPKSDITAVSAGHKKHEMTSWSCKDSLFKYLQECYQH</sequence>
<dbReference type="InterPro" id="IPR048263">
    <property type="entry name" value="Arb2"/>
</dbReference>
<dbReference type="PANTHER" id="PTHR21357">
    <property type="entry name" value="FAM172 FAMILY PROTEIN HOMOLOG CG10038"/>
    <property type="match status" value="1"/>
</dbReference>
<dbReference type="GO" id="GO:0031048">
    <property type="term" value="P:regulatory ncRNA-mediated heterochromatin formation"/>
    <property type="evidence" value="ECO:0007669"/>
    <property type="project" value="TreeGrafter"/>
</dbReference>
<dbReference type="InterPro" id="IPR053858">
    <property type="entry name" value="Arb2_dom"/>
</dbReference>
<reference evidence="2" key="1">
    <citation type="submission" date="2021-07" db="EMBL/GenBank/DDBJ databases">
        <authorList>
            <person name="Catto M.A."/>
            <person name="Jacobson A."/>
            <person name="Kennedy G."/>
            <person name="Labadie P."/>
            <person name="Hunt B.G."/>
            <person name="Srinivasan R."/>
        </authorList>
    </citation>
    <scope>NUCLEOTIDE SEQUENCE</scope>
    <source>
        <strain evidence="2">PL_HMW_Pooled</strain>
        <tissue evidence="2">Head</tissue>
    </source>
</reference>
<dbReference type="GO" id="GO:0035197">
    <property type="term" value="F:siRNA binding"/>
    <property type="evidence" value="ECO:0007669"/>
    <property type="project" value="TreeGrafter"/>
</dbReference>
<evidence type="ECO:0000313" key="3">
    <source>
        <dbReference type="Proteomes" id="UP001219518"/>
    </source>
</evidence>
<protein>
    <submittedName>
        <fullName evidence="2">Cotranscriptional regulator FAM172A</fullName>
    </submittedName>
</protein>
<dbReference type="Gene3D" id="3.40.50.1820">
    <property type="entry name" value="alpha/beta hydrolase"/>
    <property type="match status" value="1"/>
</dbReference>
<gene>
    <name evidence="2" type="ORF">KUF71_008724</name>
</gene>
<dbReference type="Pfam" id="PF22749">
    <property type="entry name" value="Arb2"/>
    <property type="match status" value="1"/>
</dbReference>
<evidence type="ECO:0000259" key="1">
    <source>
        <dbReference type="Pfam" id="PF22749"/>
    </source>
</evidence>
<proteinExistence type="predicted"/>
<dbReference type="EMBL" id="JAHWGI010000979">
    <property type="protein sequence ID" value="KAK3919597.1"/>
    <property type="molecule type" value="Genomic_DNA"/>
</dbReference>
<accession>A0AAE1LIT6</accession>
<feature type="domain" description="Arb2" evidence="1">
    <location>
        <begin position="43"/>
        <end position="294"/>
    </location>
</feature>
<dbReference type="PANTHER" id="PTHR21357:SF4">
    <property type="entry name" value="FAM172 FAMILY PROTEIN HOMOLOG CG10038"/>
    <property type="match status" value="1"/>
</dbReference>
<comment type="caution">
    <text evidence="2">The sequence shown here is derived from an EMBL/GenBank/DDBJ whole genome shotgun (WGS) entry which is preliminary data.</text>
</comment>
<reference evidence="2" key="2">
    <citation type="journal article" date="2023" name="BMC Genomics">
        <title>Pest status, molecular evolution, and epigenetic factors derived from the genome assembly of Frankliniella fusca, a thysanopteran phytovirus vector.</title>
        <authorList>
            <person name="Catto M.A."/>
            <person name="Labadie P.E."/>
            <person name="Jacobson A.L."/>
            <person name="Kennedy G.G."/>
            <person name="Srinivasan R."/>
            <person name="Hunt B.G."/>
        </authorList>
    </citation>
    <scope>NUCLEOTIDE SEQUENCE</scope>
    <source>
        <strain evidence="2">PL_HMW_Pooled</strain>
    </source>
</reference>
<organism evidence="2 3">
    <name type="scientific">Frankliniella fusca</name>
    <dbReference type="NCBI Taxonomy" id="407009"/>
    <lineage>
        <taxon>Eukaryota</taxon>
        <taxon>Metazoa</taxon>
        <taxon>Ecdysozoa</taxon>
        <taxon>Arthropoda</taxon>
        <taxon>Hexapoda</taxon>
        <taxon>Insecta</taxon>
        <taxon>Pterygota</taxon>
        <taxon>Neoptera</taxon>
        <taxon>Paraneoptera</taxon>
        <taxon>Thysanoptera</taxon>
        <taxon>Terebrantia</taxon>
        <taxon>Thripoidea</taxon>
        <taxon>Thripidae</taxon>
        <taxon>Frankliniella</taxon>
    </lineage>
</organism>
<dbReference type="Proteomes" id="UP001219518">
    <property type="component" value="Unassembled WGS sequence"/>
</dbReference>
<dbReference type="GO" id="GO:0005634">
    <property type="term" value="C:nucleus"/>
    <property type="evidence" value="ECO:0007669"/>
    <property type="project" value="TreeGrafter"/>
</dbReference>
<evidence type="ECO:0000313" key="2">
    <source>
        <dbReference type="EMBL" id="KAK3919597.1"/>
    </source>
</evidence>
<dbReference type="InterPro" id="IPR029058">
    <property type="entry name" value="AB_hydrolase_fold"/>
</dbReference>
<name>A0AAE1LIT6_9NEOP</name>
<keyword evidence="3" id="KW-1185">Reference proteome</keyword>